<feature type="transmembrane region" description="Helical" evidence="1">
    <location>
        <begin position="501"/>
        <end position="519"/>
    </location>
</feature>
<comment type="caution">
    <text evidence="3">The sequence shown here is derived from an EMBL/GenBank/DDBJ whole genome shotgun (WGS) entry which is preliminary data.</text>
</comment>
<keyword evidence="1" id="KW-0472">Membrane</keyword>
<feature type="transmembrane region" description="Helical" evidence="1">
    <location>
        <begin position="294"/>
        <end position="313"/>
    </location>
</feature>
<evidence type="ECO:0000313" key="4">
    <source>
        <dbReference type="Proteomes" id="UP000011135"/>
    </source>
</evidence>
<dbReference type="InterPro" id="IPR027268">
    <property type="entry name" value="Peptidase_M4/M1_CTD_sf"/>
</dbReference>
<dbReference type="eggNOG" id="COG0308">
    <property type="taxonomic scope" value="Bacteria"/>
</dbReference>
<evidence type="ECO:0000313" key="3">
    <source>
        <dbReference type="EMBL" id="ELR70802.1"/>
    </source>
</evidence>
<feature type="transmembrane region" description="Helical" evidence="1">
    <location>
        <begin position="145"/>
        <end position="162"/>
    </location>
</feature>
<protein>
    <recommendedName>
        <fullName evidence="2">Peptidase M1 membrane alanine aminopeptidase domain-containing protein</fullName>
    </recommendedName>
</protein>
<feature type="transmembrane region" description="Helical" evidence="1">
    <location>
        <begin position="116"/>
        <end position="138"/>
    </location>
</feature>
<dbReference type="GO" id="GO:0042277">
    <property type="term" value="F:peptide binding"/>
    <property type="evidence" value="ECO:0007669"/>
    <property type="project" value="TreeGrafter"/>
</dbReference>
<dbReference type="GO" id="GO:0005737">
    <property type="term" value="C:cytoplasm"/>
    <property type="evidence" value="ECO:0007669"/>
    <property type="project" value="TreeGrafter"/>
</dbReference>
<feature type="transmembrane region" description="Helical" evidence="1">
    <location>
        <begin position="531"/>
        <end position="555"/>
    </location>
</feature>
<dbReference type="PANTHER" id="PTHR11533:SF174">
    <property type="entry name" value="PUROMYCIN-SENSITIVE AMINOPEPTIDASE-RELATED"/>
    <property type="match status" value="1"/>
</dbReference>
<evidence type="ECO:0000259" key="2">
    <source>
        <dbReference type="Pfam" id="PF01433"/>
    </source>
</evidence>
<dbReference type="InterPro" id="IPR014782">
    <property type="entry name" value="Peptidase_M1_dom"/>
</dbReference>
<dbReference type="AlphaFoldDB" id="L8JU31"/>
<dbReference type="RefSeq" id="WP_009580776.1">
    <property type="nucleotide sequence ID" value="NZ_AMZN01000049.1"/>
</dbReference>
<dbReference type="PANTHER" id="PTHR11533">
    <property type="entry name" value="PROTEASE M1 ZINC METALLOPROTEASE"/>
    <property type="match status" value="1"/>
</dbReference>
<dbReference type="OrthoDB" id="100605at2"/>
<feature type="transmembrane region" description="Helical" evidence="1">
    <location>
        <begin position="224"/>
        <end position="241"/>
    </location>
</feature>
<feature type="transmembrane region" description="Helical" evidence="1">
    <location>
        <begin position="25"/>
        <end position="51"/>
    </location>
</feature>
<dbReference type="STRING" id="1237149.C900_03410"/>
<feature type="transmembrane region" description="Helical" evidence="1">
    <location>
        <begin position="451"/>
        <end position="469"/>
    </location>
</feature>
<feature type="transmembrane region" description="Helical" evidence="1">
    <location>
        <begin position="385"/>
        <end position="412"/>
    </location>
</feature>
<proteinExistence type="predicted"/>
<keyword evidence="1" id="KW-0812">Transmembrane</keyword>
<dbReference type="Pfam" id="PF01433">
    <property type="entry name" value="Peptidase_M1"/>
    <property type="match status" value="1"/>
</dbReference>
<keyword evidence="1" id="KW-1133">Transmembrane helix</keyword>
<feature type="transmembrane region" description="Helical" evidence="1">
    <location>
        <begin position="261"/>
        <end position="282"/>
    </location>
</feature>
<organism evidence="3 4">
    <name type="scientific">Fulvivirga imtechensis AK7</name>
    <dbReference type="NCBI Taxonomy" id="1237149"/>
    <lineage>
        <taxon>Bacteria</taxon>
        <taxon>Pseudomonadati</taxon>
        <taxon>Bacteroidota</taxon>
        <taxon>Cytophagia</taxon>
        <taxon>Cytophagales</taxon>
        <taxon>Fulvivirgaceae</taxon>
        <taxon>Fulvivirga</taxon>
    </lineage>
</organism>
<evidence type="ECO:0000256" key="1">
    <source>
        <dbReference type="SAM" id="Phobius"/>
    </source>
</evidence>
<accession>L8JU31</accession>
<feature type="domain" description="Peptidase M1 membrane alanine aminopeptidase" evidence="2">
    <location>
        <begin position="826"/>
        <end position="1021"/>
    </location>
</feature>
<dbReference type="InterPro" id="IPR050344">
    <property type="entry name" value="Peptidase_M1_aminopeptidases"/>
</dbReference>
<dbReference type="GO" id="GO:0070006">
    <property type="term" value="F:metalloaminopeptidase activity"/>
    <property type="evidence" value="ECO:0007669"/>
    <property type="project" value="TreeGrafter"/>
</dbReference>
<feature type="transmembrane region" description="Helical" evidence="1">
    <location>
        <begin position="418"/>
        <end position="439"/>
    </location>
</feature>
<dbReference type="GO" id="GO:0008270">
    <property type="term" value="F:zinc ion binding"/>
    <property type="evidence" value="ECO:0007669"/>
    <property type="project" value="InterPro"/>
</dbReference>
<dbReference type="Gene3D" id="1.10.390.10">
    <property type="entry name" value="Neutral Protease Domain 2"/>
    <property type="match status" value="1"/>
</dbReference>
<dbReference type="GO" id="GO:0016020">
    <property type="term" value="C:membrane"/>
    <property type="evidence" value="ECO:0007669"/>
    <property type="project" value="TreeGrafter"/>
</dbReference>
<feature type="transmembrane region" description="Helical" evidence="1">
    <location>
        <begin position="182"/>
        <end position="203"/>
    </location>
</feature>
<dbReference type="GO" id="GO:0005615">
    <property type="term" value="C:extracellular space"/>
    <property type="evidence" value="ECO:0007669"/>
    <property type="project" value="TreeGrafter"/>
</dbReference>
<dbReference type="Proteomes" id="UP000011135">
    <property type="component" value="Unassembled WGS sequence"/>
</dbReference>
<gene>
    <name evidence="3" type="ORF">C900_03410</name>
</gene>
<feature type="transmembrane region" description="Helical" evidence="1">
    <location>
        <begin position="333"/>
        <end position="354"/>
    </location>
</feature>
<dbReference type="EMBL" id="AMZN01000049">
    <property type="protein sequence ID" value="ELR70802.1"/>
    <property type="molecule type" value="Genomic_DNA"/>
</dbReference>
<feature type="transmembrane region" description="Helical" evidence="1">
    <location>
        <begin position="77"/>
        <end position="101"/>
    </location>
</feature>
<dbReference type="SUPFAM" id="SSF55486">
    <property type="entry name" value="Metalloproteases ('zincins'), catalytic domain"/>
    <property type="match status" value="1"/>
</dbReference>
<keyword evidence="4" id="KW-1185">Reference proteome</keyword>
<name>L8JU31_9BACT</name>
<dbReference type="GO" id="GO:0043171">
    <property type="term" value="P:peptide catabolic process"/>
    <property type="evidence" value="ECO:0007669"/>
    <property type="project" value="TreeGrafter"/>
</dbReference>
<reference evidence="3 4" key="1">
    <citation type="submission" date="2012-12" db="EMBL/GenBank/DDBJ databases">
        <title>Genome assembly of Fulvivirga imtechensis AK7.</title>
        <authorList>
            <person name="Nupur N."/>
            <person name="Khatri I."/>
            <person name="Kumar R."/>
            <person name="Subramanian S."/>
            <person name="Pinnaka A."/>
        </authorList>
    </citation>
    <scope>NUCLEOTIDE SEQUENCE [LARGE SCALE GENOMIC DNA]</scope>
    <source>
        <strain evidence="3 4">AK7</strain>
    </source>
</reference>
<sequence>MFFAIGILSVNFGYGGNTIHVNSPYAVTTVVSLLSLLSVFVVTLFCASGVLRDSEYKMQEMVFTTGLSRWQYICSRFTGVISCTLVVFVFALLAMLLGLVLFGKAHQLGAFSLYNYLWPLVVMALPNILLNTVLLFSVSAFTRNVAATYISGVLLYVLYFAGSMLGNSPLMASYSPASPDEAYMVSLLDPYGLAAFYSETSFWTATERNSQFPALQGAFLINRMLWFAVSVMIMMVTYARASFTLSSKRAKGHANEVSEAFVPVFYTVVSTVTDRLMAYWLMFRARVKMELLTIFRSIPFMVMALLWVFLVAIETSEHIFHGMFSISSYPTTGLIVNIIWSASFVLIPVIFYSNELMWRERSMKISELVDVTPVSNVVLFLSKCVVLALVIVMFILFSILTGIGIQVFSGYFKFELPLYLSIYYYGGLRLFLFGILALFTQSLIPNKYTGMAVSGGMIGLLLMLPRFGVEHHLLRYADVPGLQYSDMNGFGHFSTAFHWQIIYWTAVTGIFAVLAFSFWRRGTFQTKLKCPGALVKPFLAAFLVTAIISGGAIFYKTNIQKPYKTSKEIIGRRVDYEKKYKSFGNLPQPIISSVKTEVDLFPDERMYHVKGTYAVKNSGQQPISKVWVGFDPEVQPKAVVLDDMFPDEQDERFKQYWFELDNALMPGDSLVMEFSLQVEKTGFMPFNTENSILDNGTYIELEKYLPFFGYAPDLELKDPVERERYGLPEQEGWVKLENAKPEKYEWVNYEAVISTLTDQKVVSVGMLQDEWEIEGRRYFHFKTEQAIPFMFGISSARYKMIKEVHNGIEVEFYYHPGHEYNIERMLESTKHSLDYYGKHFSPYQFEHIRLAEIPHYRGAATAYPGVIFVAESMFLYDFRDPEKPDYAYTMAHEVAHQWWGGQLMPADVQGFKTLTETLAQHSELLLLEEKYGRGKMTQFIAHELDAYMSSRGYDPGNELPLYRSESQVFVHYQKGAVIMNGLNRLMGEQKLNTALANLLKKHGYPANKPTTEDLLLEIYTVAPENRELIDDWFKRVFIYDLKVLSAKYEQQEDGKFKVIAEIMTKRNSVRENKQEVAATLSEAIEVGVFTAYPDEAADDQVLYLEPHHFSSGTTTLIFMVDEKPEILAIDPYLTRVDRNRIDNIMVFGK</sequence>